<dbReference type="PANTHER" id="PTHR46438">
    <property type="entry name" value="ALPHA/BETA-HYDROLASES SUPERFAMILY PROTEIN"/>
    <property type="match status" value="1"/>
</dbReference>
<comment type="caution">
    <text evidence="2">The sequence shown here is derived from an EMBL/GenBank/DDBJ whole genome shotgun (WGS) entry which is preliminary data.</text>
</comment>
<dbReference type="Gene3D" id="3.40.50.1820">
    <property type="entry name" value="alpha/beta hydrolase"/>
    <property type="match status" value="1"/>
</dbReference>
<sequence>MNTGQQLMVEINGCELKVATRGSGVNTYVLIPGIGVSPRYFQPLADVLATVGIVHEVELPGFGSTKAPRRRVPIHEFGLLVRQALAEAGAGPAVLVGHSMGCQIAAEMTAAVPALTKGLVLLGPTVNCAERGALLQGFRLLQDTLREPPRVNAIVFSDYVRSGPRWYLRTLPEMLRHRVEDVLARIDVPTIILRGERDPIVPRSWVQTLAAASPAVRIADIAGEAHVLMYRRPRTVAAYCEEVAARG</sequence>
<name>N1V723_9MICC</name>
<proteinExistence type="predicted"/>
<dbReference type="InterPro" id="IPR000073">
    <property type="entry name" value="AB_hydrolase_1"/>
</dbReference>
<dbReference type="SUPFAM" id="SSF53474">
    <property type="entry name" value="alpha/beta-Hydrolases"/>
    <property type="match status" value="1"/>
</dbReference>
<keyword evidence="2" id="KW-0012">Acyltransferase</keyword>
<protein>
    <submittedName>
        <fullName evidence="2">Alpha/beta superfamily hydrolase/acyltransferase</fullName>
    </submittedName>
</protein>
<dbReference type="PANTHER" id="PTHR46438:SF11">
    <property type="entry name" value="LIPASE-RELATED"/>
    <property type="match status" value="1"/>
</dbReference>
<dbReference type="GO" id="GO:0016787">
    <property type="term" value="F:hydrolase activity"/>
    <property type="evidence" value="ECO:0007669"/>
    <property type="project" value="UniProtKB-KW"/>
</dbReference>
<evidence type="ECO:0000313" key="3">
    <source>
        <dbReference type="Proteomes" id="UP000010729"/>
    </source>
</evidence>
<dbReference type="EMBL" id="ANPE02000062">
    <property type="protein sequence ID" value="EMY35779.1"/>
    <property type="molecule type" value="Genomic_DNA"/>
</dbReference>
<evidence type="ECO:0000313" key="2">
    <source>
        <dbReference type="EMBL" id="EMY35779.1"/>
    </source>
</evidence>
<dbReference type="GO" id="GO:0016746">
    <property type="term" value="F:acyltransferase activity"/>
    <property type="evidence" value="ECO:0007669"/>
    <property type="project" value="UniProtKB-KW"/>
</dbReference>
<keyword evidence="3" id="KW-1185">Reference proteome</keyword>
<organism evidence="2 3">
    <name type="scientific">Arthrobacter crystallopoietes BAB-32</name>
    <dbReference type="NCBI Taxonomy" id="1246476"/>
    <lineage>
        <taxon>Bacteria</taxon>
        <taxon>Bacillati</taxon>
        <taxon>Actinomycetota</taxon>
        <taxon>Actinomycetes</taxon>
        <taxon>Micrococcales</taxon>
        <taxon>Micrococcaceae</taxon>
        <taxon>Crystallibacter</taxon>
    </lineage>
</organism>
<dbReference type="Pfam" id="PF12697">
    <property type="entry name" value="Abhydrolase_6"/>
    <property type="match status" value="1"/>
</dbReference>
<keyword evidence="2" id="KW-0808">Transferase</keyword>
<dbReference type="Proteomes" id="UP000010729">
    <property type="component" value="Unassembled WGS sequence"/>
</dbReference>
<keyword evidence="2" id="KW-0378">Hydrolase</keyword>
<dbReference type="InterPro" id="IPR029058">
    <property type="entry name" value="AB_hydrolase_fold"/>
</dbReference>
<reference evidence="2 3" key="1">
    <citation type="journal article" date="2013" name="Genome Announc.">
        <title>Draft Genome Sequence of Arthrobacter crystallopoietes Strain BAB-32, Revealing Genes for Bioremediation.</title>
        <authorList>
            <person name="Joshi M.N."/>
            <person name="Pandit A.S."/>
            <person name="Sharma A."/>
            <person name="Pandya R.V."/>
            <person name="Desai S.M."/>
            <person name="Saxena A.K."/>
            <person name="Bagatharia S.B."/>
        </authorList>
    </citation>
    <scope>NUCLEOTIDE SEQUENCE [LARGE SCALE GENOMIC DNA]</scope>
    <source>
        <strain evidence="2 3">BAB-32</strain>
    </source>
</reference>
<dbReference type="AlphaFoldDB" id="N1V723"/>
<evidence type="ECO:0000259" key="1">
    <source>
        <dbReference type="Pfam" id="PF12697"/>
    </source>
</evidence>
<feature type="domain" description="AB hydrolase-1" evidence="1">
    <location>
        <begin position="29"/>
        <end position="238"/>
    </location>
</feature>
<accession>N1V723</accession>
<gene>
    <name evidence="2" type="ORF">D477_002536</name>
</gene>